<evidence type="ECO:0000313" key="1">
    <source>
        <dbReference type="EMBL" id="QGM98137.1"/>
    </source>
</evidence>
<proteinExistence type="predicted"/>
<dbReference type="KEGG" id="mpar:F7D14_12045"/>
<dbReference type="Proteomes" id="UP000422569">
    <property type="component" value="Chromosome"/>
</dbReference>
<protein>
    <recommendedName>
        <fullName evidence="3">YkgJ family cysteine cluster protein</fullName>
    </recommendedName>
</protein>
<organism evidence="1 2">
    <name type="scientific">Methylocystis parvus</name>
    <dbReference type="NCBI Taxonomy" id="134"/>
    <lineage>
        <taxon>Bacteria</taxon>
        <taxon>Pseudomonadati</taxon>
        <taxon>Pseudomonadota</taxon>
        <taxon>Alphaproteobacteria</taxon>
        <taxon>Hyphomicrobiales</taxon>
        <taxon>Methylocystaceae</taxon>
        <taxon>Methylocystis</taxon>
    </lineage>
</organism>
<dbReference type="AlphaFoldDB" id="A0A6B8M069"/>
<evidence type="ECO:0000313" key="2">
    <source>
        <dbReference type="Proteomes" id="UP000422569"/>
    </source>
</evidence>
<sequence>MNDRSGPASFFRETTRAFGATIATRRGQFDLVAALCAQAFDLFEKNAAIQAEGAPQIACKGECAACCRLRVVATAPEIFVLARFVEVNAKAFEARGVMLSQRIADTALTVGDLDEADRMAARRYCPFIENDLCLAYRLRPLACRGHAALDRQACISAADGGGEDAPVSTPHLVVRSLVQNAMMNGLRQARLAWGLYELTRGLKIAIDSQGVIDAWLRGADPLAPAAIPDFDAAEAAAMFDGLQPA</sequence>
<name>A0A6B8M069_9HYPH</name>
<accession>A0A6B8M069</accession>
<keyword evidence="2" id="KW-1185">Reference proteome</keyword>
<gene>
    <name evidence="1" type="ORF">F7D14_12045</name>
</gene>
<dbReference type="RefSeq" id="WP_016920305.1">
    <property type="nucleotide sequence ID" value="NZ_CP044331.1"/>
</dbReference>
<dbReference type="InterPro" id="IPR005358">
    <property type="entry name" value="Puta_zinc/iron-chelating_dom"/>
</dbReference>
<reference evidence="1 2" key="1">
    <citation type="submission" date="2019-09" db="EMBL/GenBank/DDBJ databases">
        <title>Isolation and complete genome sequencing of Methylocystis species.</title>
        <authorList>
            <person name="Rumah B.L."/>
            <person name="Stead C.E."/>
            <person name="Stevens B.C."/>
            <person name="Minton N.P."/>
            <person name="Grosse-Honebrink A."/>
            <person name="Zhang Y."/>
        </authorList>
    </citation>
    <scope>NUCLEOTIDE SEQUENCE [LARGE SCALE GENOMIC DNA]</scope>
    <source>
        <strain evidence="1 2">BRCS2</strain>
    </source>
</reference>
<dbReference type="EMBL" id="CP044331">
    <property type="protein sequence ID" value="QGM98137.1"/>
    <property type="molecule type" value="Genomic_DNA"/>
</dbReference>
<dbReference type="Pfam" id="PF03692">
    <property type="entry name" value="CxxCxxCC"/>
    <property type="match status" value="1"/>
</dbReference>
<evidence type="ECO:0008006" key="3">
    <source>
        <dbReference type="Google" id="ProtNLM"/>
    </source>
</evidence>